<evidence type="ECO:0000256" key="1">
    <source>
        <dbReference type="SAM" id="MobiDB-lite"/>
    </source>
</evidence>
<reference evidence="2" key="1">
    <citation type="submission" date="2023-03" db="EMBL/GenBank/DDBJ databases">
        <title>Mating type loci evolution in Malassezia.</title>
        <authorList>
            <person name="Coelho M.A."/>
        </authorList>
    </citation>
    <scope>NUCLEOTIDE SEQUENCE</scope>
    <source>
        <strain evidence="2">CBS 9557</strain>
    </source>
</reference>
<feature type="region of interest" description="Disordered" evidence="1">
    <location>
        <begin position="478"/>
        <end position="498"/>
    </location>
</feature>
<evidence type="ECO:0000313" key="3">
    <source>
        <dbReference type="Proteomes" id="UP001213623"/>
    </source>
</evidence>
<dbReference type="Proteomes" id="UP001213623">
    <property type="component" value="Chromosome 3"/>
</dbReference>
<dbReference type="EMBL" id="CP119894">
    <property type="protein sequence ID" value="WFD26998.1"/>
    <property type="molecule type" value="Genomic_DNA"/>
</dbReference>
<feature type="compositionally biased region" description="Basic and acidic residues" evidence="1">
    <location>
        <begin position="196"/>
        <end position="212"/>
    </location>
</feature>
<feature type="compositionally biased region" description="Basic and acidic residues" evidence="1">
    <location>
        <begin position="341"/>
        <end position="419"/>
    </location>
</feature>
<feature type="compositionally biased region" description="Low complexity" evidence="1">
    <location>
        <begin position="233"/>
        <end position="247"/>
    </location>
</feature>
<feature type="compositionally biased region" description="Low complexity" evidence="1">
    <location>
        <begin position="420"/>
        <end position="443"/>
    </location>
</feature>
<gene>
    <name evidence="2" type="ORF">MNAN1_001990</name>
</gene>
<feature type="compositionally biased region" description="Basic and acidic residues" evidence="1">
    <location>
        <begin position="138"/>
        <end position="168"/>
    </location>
</feature>
<name>A0AAF0EK66_9BASI</name>
<organism evidence="2 3">
    <name type="scientific">Malassezia nana</name>
    <dbReference type="NCBI Taxonomy" id="180528"/>
    <lineage>
        <taxon>Eukaryota</taxon>
        <taxon>Fungi</taxon>
        <taxon>Dikarya</taxon>
        <taxon>Basidiomycota</taxon>
        <taxon>Ustilaginomycotina</taxon>
        <taxon>Malasseziomycetes</taxon>
        <taxon>Malasseziales</taxon>
        <taxon>Malasseziaceae</taxon>
        <taxon>Malassezia</taxon>
    </lineage>
</organism>
<protein>
    <submittedName>
        <fullName evidence="2">Uncharacterized protein</fullName>
    </submittedName>
</protein>
<proteinExistence type="predicted"/>
<feature type="compositionally biased region" description="Polar residues" evidence="1">
    <location>
        <begin position="1"/>
        <end position="21"/>
    </location>
</feature>
<evidence type="ECO:0000313" key="2">
    <source>
        <dbReference type="EMBL" id="WFD26998.1"/>
    </source>
</evidence>
<feature type="region of interest" description="Disordered" evidence="1">
    <location>
        <begin position="1"/>
        <end position="458"/>
    </location>
</feature>
<feature type="compositionally biased region" description="Low complexity" evidence="1">
    <location>
        <begin position="50"/>
        <end position="61"/>
    </location>
</feature>
<feature type="compositionally biased region" description="Acidic residues" evidence="1">
    <location>
        <begin position="181"/>
        <end position="194"/>
    </location>
</feature>
<feature type="compositionally biased region" description="Basic and acidic residues" evidence="1">
    <location>
        <begin position="318"/>
        <end position="333"/>
    </location>
</feature>
<accession>A0AAF0EK66</accession>
<sequence length="768" mass="85209">MATTERSSAADTNASQLPSASEKTHVDEAHNAPQPKRFSALNINQRFLQSAKEAAPKASAPAPTPAPVAEDARPGHHHRLVTAMPGRGTAGTVNAAADPARKEAPKDTPTTPRVPWAHVKPAAPRVNISSQDFPTAKEVMEAEKRAEERAAEEHARQQAAHQELERFRGAQLPSTEHWDKMDEESEDELDDVVEFGDGKQYKISEVEEELAKTHPPRVPAWSSTSRAPWRTEPVSAAPPAFSSASVPAPVPAPAPAPAPSPAATWGPLAQRHSTLTGKPLPKMDPPVPAVPSKDRAAEMAAEQHDEMATAAERARKRREQDEQAREAERERARQKAAQIEEQLRAAEQAKREERERELEAQRERLRERQRAQQEAREEHARQRLERERKEREAREQRRLAKEEARQASEASHPADEATTWRRTTPLPSSTSSASPAPRVTSPPVQAESPVTCEPLPPDEAPVWRQYVVRMPRQSRVLRLPSGPALRTQSPRDPPSLLQSCEPPLDYARVTPRATAVDILFPPRRARVHLPQRRLQPAAPRAFAPQRPLDEARWLEQLLGNVEQHPSGALFADEAPIVSGARPRRKRAPRVKLPSALSWRRPSLKALPLPYTGLLDDPFASAPEVPLLDAQSQSTWGATPLALPLMRTAQPDDAEHSRLKSMWANSSETESRPKNSLRDIATDDMLPSPLPLSMHELRETPANKLDVLALPFRPGQSADHSSWRYPRDRPPGTGTYYTPIGGYASRRTVDTDAYVNPADYSDFVLSDSW</sequence>
<feature type="compositionally biased region" description="Pro residues" evidence="1">
    <location>
        <begin position="248"/>
        <end position="260"/>
    </location>
</feature>
<dbReference type="AlphaFoldDB" id="A0AAF0EK66"/>
<keyword evidence="3" id="KW-1185">Reference proteome</keyword>
<feature type="compositionally biased region" description="Basic and acidic residues" evidence="1">
    <location>
        <begin position="292"/>
        <end position="307"/>
    </location>
</feature>